<gene>
    <name evidence="1" type="ORF">I6U48_07170</name>
</gene>
<keyword evidence="2" id="KW-1185">Reference proteome</keyword>
<sequence length="49" mass="5565">MTKLNWRSKEFTVGVARAPQRSLFYSMGYLPADLEKPLIGIANIDNHSQ</sequence>
<accession>A0A949TY79</accession>
<comment type="caution">
    <text evidence="1">The sequence shown here is derived from an EMBL/GenBank/DDBJ whole genome shotgun (WGS) entry which is preliminary data.</text>
</comment>
<protein>
    <submittedName>
        <fullName evidence="1">Uncharacterized protein</fullName>
    </submittedName>
</protein>
<dbReference type="EMBL" id="JAEEGC010000030">
    <property type="protein sequence ID" value="MBV7272699.1"/>
    <property type="molecule type" value="Genomic_DNA"/>
</dbReference>
<dbReference type="AlphaFoldDB" id="A0A949TY79"/>
<reference evidence="1" key="1">
    <citation type="submission" date="2020-12" db="EMBL/GenBank/DDBJ databases">
        <title>Clostridium thailandense sp. nov., a novel acetogenic bacterium isolated from peat land soil in Thailand.</title>
        <authorList>
            <person name="Chaikitkaew S."/>
            <person name="Birkeland N.K."/>
        </authorList>
    </citation>
    <scope>NUCLEOTIDE SEQUENCE</scope>
    <source>
        <strain evidence="1">PL3</strain>
    </source>
</reference>
<evidence type="ECO:0000313" key="1">
    <source>
        <dbReference type="EMBL" id="MBV7272699.1"/>
    </source>
</evidence>
<proteinExistence type="predicted"/>
<organism evidence="1 2">
    <name type="scientific">Clostridium thailandense</name>
    <dbReference type="NCBI Taxonomy" id="2794346"/>
    <lineage>
        <taxon>Bacteria</taxon>
        <taxon>Bacillati</taxon>
        <taxon>Bacillota</taxon>
        <taxon>Clostridia</taxon>
        <taxon>Eubacteriales</taxon>
        <taxon>Clostridiaceae</taxon>
        <taxon>Clostridium</taxon>
    </lineage>
</organism>
<evidence type="ECO:0000313" key="2">
    <source>
        <dbReference type="Proteomes" id="UP000694308"/>
    </source>
</evidence>
<name>A0A949TY79_9CLOT</name>
<feature type="non-terminal residue" evidence="1">
    <location>
        <position position="49"/>
    </location>
</feature>
<dbReference type="Proteomes" id="UP000694308">
    <property type="component" value="Unassembled WGS sequence"/>
</dbReference>